<gene>
    <name evidence="2" type="ORF">EDS130_LOCUS10757</name>
</gene>
<evidence type="ECO:0000256" key="1">
    <source>
        <dbReference type="SAM" id="Phobius"/>
    </source>
</evidence>
<feature type="transmembrane region" description="Helical" evidence="1">
    <location>
        <begin position="221"/>
        <end position="241"/>
    </location>
</feature>
<dbReference type="AlphaFoldDB" id="A0A814AZU8"/>
<keyword evidence="1" id="KW-0812">Transmembrane</keyword>
<feature type="transmembrane region" description="Helical" evidence="1">
    <location>
        <begin position="61"/>
        <end position="80"/>
    </location>
</feature>
<feature type="transmembrane region" description="Helical" evidence="1">
    <location>
        <begin position="117"/>
        <end position="135"/>
    </location>
</feature>
<organism evidence="2 3">
    <name type="scientific">Adineta ricciae</name>
    <name type="common">Rotifer</name>
    <dbReference type="NCBI Taxonomy" id="249248"/>
    <lineage>
        <taxon>Eukaryota</taxon>
        <taxon>Metazoa</taxon>
        <taxon>Spiralia</taxon>
        <taxon>Gnathifera</taxon>
        <taxon>Rotifera</taxon>
        <taxon>Eurotatoria</taxon>
        <taxon>Bdelloidea</taxon>
        <taxon>Adinetida</taxon>
        <taxon>Adinetidae</taxon>
        <taxon>Adineta</taxon>
    </lineage>
</organism>
<accession>A0A814AZU8</accession>
<keyword evidence="1" id="KW-0472">Membrane</keyword>
<dbReference type="EMBL" id="CAJNOJ010000038">
    <property type="protein sequence ID" value="CAF0920824.1"/>
    <property type="molecule type" value="Genomic_DNA"/>
</dbReference>
<name>A0A814AZU8_ADIRI</name>
<comment type="caution">
    <text evidence="2">The sequence shown here is derived from an EMBL/GenBank/DDBJ whole genome shotgun (WGS) entry which is preliminary data.</text>
</comment>
<dbReference type="Proteomes" id="UP000663852">
    <property type="component" value="Unassembled WGS sequence"/>
</dbReference>
<sequence length="343" mass="39634">MNTDDLQYREFPINDDNEKDLTIPYNETEVFHSIWDALRWKHIRRRVPTCFKKTIRSRYMLANLVYLGYTIGFLVADFSFPINASTDETSNISDSTAVMTTAILDQPAGDPPVVNKMYFSFAIVHLVSAILYWWAWDDRSWRDVIMIPEYLNMIEAGLYIWSTSWYPRLDTLGGYYTMFIHKIETTAGVIDVFATFGWIMSWYMTYTRTLGRGFSLDDPDVIAFSMTTLGAIVYVVYNVQVLVHPEDYDGNTLYTKADIIFFVGACFYIFANMRDLNWFWFLPLAGQYGVAPGRVSVPTKVLPQYGKAVVLMTDCCLKRPNKPIEQPKHIQLNIDDGVISTYF</sequence>
<proteinExistence type="predicted"/>
<feature type="transmembrane region" description="Helical" evidence="1">
    <location>
        <begin position="253"/>
        <end position="271"/>
    </location>
</feature>
<evidence type="ECO:0000313" key="2">
    <source>
        <dbReference type="EMBL" id="CAF0920824.1"/>
    </source>
</evidence>
<evidence type="ECO:0000313" key="3">
    <source>
        <dbReference type="Proteomes" id="UP000663852"/>
    </source>
</evidence>
<dbReference type="OrthoDB" id="9977648at2759"/>
<reference evidence="2" key="1">
    <citation type="submission" date="2021-02" db="EMBL/GenBank/DDBJ databases">
        <authorList>
            <person name="Nowell W R."/>
        </authorList>
    </citation>
    <scope>NUCLEOTIDE SEQUENCE</scope>
</reference>
<protein>
    <submittedName>
        <fullName evidence="2">Uncharacterized protein</fullName>
    </submittedName>
</protein>
<keyword evidence="1" id="KW-1133">Transmembrane helix</keyword>
<feature type="transmembrane region" description="Helical" evidence="1">
    <location>
        <begin position="179"/>
        <end position="200"/>
    </location>
</feature>